<dbReference type="Proteomes" id="UP000466345">
    <property type="component" value="Unassembled WGS sequence"/>
</dbReference>
<organism evidence="1 2">
    <name type="scientific">Streptomyces smaragdinus</name>
    <dbReference type="NCBI Taxonomy" id="2585196"/>
    <lineage>
        <taxon>Bacteria</taxon>
        <taxon>Bacillati</taxon>
        <taxon>Actinomycetota</taxon>
        <taxon>Actinomycetes</taxon>
        <taxon>Kitasatosporales</taxon>
        <taxon>Streptomycetaceae</taxon>
        <taxon>Streptomyces</taxon>
    </lineage>
</organism>
<dbReference type="EMBL" id="WEGJ01000015">
    <property type="protein sequence ID" value="MQY13746.1"/>
    <property type="molecule type" value="Genomic_DNA"/>
</dbReference>
<sequence length="82" mass="9173">MAIEHAPADDATVKKSVTIPRSLAREVEARTGARGFSRFVSEAIAHALALTKTREIVEDYEREHGPFTAEEIEEARRAWHGE</sequence>
<evidence type="ECO:0000313" key="1">
    <source>
        <dbReference type="EMBL" id="MQY13746.1"/>
    </source>
</evidence>
<gene>
    <name evidence="1" type="ORF">SRB5_38980</name>
</gene>
<reference evidence="1 2" key="1">
    <citation type="submission" date="2019-10" db="EMBL/GenBank/DDBJ databases">
        <title>Streptomyces smaragdinus sp. nov. and Streptomyces fabii sp. nov., isolated from the gut of fungus growing-termite Macrotermes natalensis.</title>
        <authorList>
            <person name="Schwitalla J."/>
            <person name="Benndorf R."/>
            <person name="Martin K."/>
            <person name="De Beer W."/>
            <person name="Kaster A.-K."/>
            <person name="Vollmers J."/>
            <person name="Poulsen M."/>
            <person name="Beemelmanns C."/>
        </authorList>
    </citation>
    <scope>NUCLEOTIDE SEQUENCE [LARGE SCALE GENOMIC DNA]</scope>
    <source>
        <strain evidence="1 2">RB5</strain>
    </source>
</reference>
<accession>A0A7K0CJW7</accession>
<comment type="caution">
    <text evidence="1">The sequence shown here is derived from an EMBL/GenBank/DDBJ whole genome shotgun (WGS) entry which is preliminary data.</text>
</comment>
<dbReference type="RefSeq" id="WP_153453769.1">
    <property type="nucleotide sequence ID" value="NZ_WEGJ01000015.1"/>
</dbReference>
<keyword evidence="2" id="KW-1185">Reference proteome</keyword>
<dbReference type="OrthoDB" id="3393846at2"/>
<evidence type="ECO:0000313" key="2">
    <source>
        <dbReference type="Proteomes" id="UP000466345"/>
    </source>
</evidence>
<evidence type="ECO:0008006" key="3">
    <source>
        <dbReference type="Google" id="ProtNLM"/>
    </source>
</evidence>
<dbReference type="AlphaFoldDB" id="A0A7K0CJW7"/>
<name>A0A7K0CJW7_9ACTN</name>
<protein>
    <recommendedName>
        <fullName evidence="3">CopG family transcriptional regulator</fullName>
    </recommendedName>
</protein>
<proteinExistence type="predicted"/>